<evidence type="ECO:0000256" key="3">
    <source>
        <dbReference type="ARBA" id="ARBA00022517"/>
    </source>
</evidence>
<dbReference type="CDD" id="cd22534">
    <property type="entry name" value="KH-II_Era"/>
    <property type="match status" value="1"/>
</dbReference>
<keyword evidence="5 7" id="KW-0694">RNA-binding</keyword>
<dbReference type="Pfam" id="PF01926">
    <property type="entry name" value="MMR_HSR1"/>
    <property type="match status" value="1"/>
</dbReference>
<keyword evidence="7" id="KW-0472">Membrane</keyword>
<dbReference type="PATRIC" id="fig|1328313.3.peg.1695"/>
<evidence type="ECO:0000256" key="1">
    <source>
        <dbReference type="ARBA" id="ARBA00007921"/>
    </source>
</evidence>
<evidence type="ECO:0000256" key="9">
    <source>
        <dbReference type="RuleBase" id="RU003761"/>
    </source>
</evidence>
<evidence type="ECO:0000256" key="7">
    <source>
        <dbReference type="HAMAP-Rule" id="MF_00367"/>
    </source>
</evidence>
<dbReference type="RefSeq" id="WP_035014262.1">
    <property type="nucleotide sequence ID" value="NZ_ARZY01000012.1"/>
</dbReference>
<dbReference type="Gene3D" id="3.30.300.20">
    <property type="match status" value="1"/>
</dbReference>
<dbReference type="HAMAP" id="MF_00367">
    <property type="entry name" value="GTPase_Era"/>
    <property type="match status" value="1"/>
</dbReference>
<dbReference type="EMBL" id="ARZY01000012">
    <property type="protein sequence ID" value="EWH10457.1"/>
    <property type="molecule type" value="Genomic_DNA"/>
</dbReference>
<dbReference type="InterPro" id="IPR030388">
    <property type="entry name" value="G_ERA_dom"/>
</dbReference>
<accession>W7QNC6</accession>
<feature type="domain" description="Era-type G" evidence="11">
    <location>
        <begin position="9"/>
        <end position="177"/>
    </location>
</feature>
<keyword evidence="4 7" id="KW-0547">Nucleotide-binding</keyword>
<evidence type="ECO:0000259" key="11">
    <source>
        <dbReference type="PROSITE" id="PS51713"/>
    </source>
</evidence>
<dbReference type="InterPro" id="IPR005225">
    <property type="entry name" value="Small_GTP-bd"/>
</dbReference>
<dbReference type="SUPFAM" id="SSF54814">
    <property type="entry name" value="Prokaryotic type KH domain (KH-domain type II)"/>
    <property type="match status" value="1"/>
</dbReference>
<comment type="caution">
    <text evidence="12">The sequence shown here is derived from an EMBL/GenBank/DDBJ whole genome shotgun (WGS) entry which is preliminary data.</text>
</comment>
<evidence type="ECO:0000313" key="12">
    <source>
        <dbReference type="EMBL" id="EWH10457.1"/>
    </source>
</evidence>
<keyword evidence="3 7" id="KW-0690">Ribosome biogenesis</keyword>
<dbReference type="InterPro" id="IPR006073">
    <property type="entry name" value="GTP-bd"/>
</dbReference>
<protein>
    <recommendedName>
        <fullName evidence="2 7">GTPase Era</fullName>
    </recommendedName>
</protein>
<dbReference type="CDD" id="cd04163">
    <property type="entry name" value="Era"/>
    <property type="match status" value="1"/>
</dbReference>
<dbReference type="Gene3D" id="3.40.50.300">
    <property type="entry name" value="P-loop containing nucleotide triphosphate hydrolases"/>
    <property type="match status" value="1"/>
</dbReference>
<dbReference type="PANTHER" id="PTHR42698">
    <property type="entry name" value="GTPASE ERA"/>
    <property type="match status" value="1"/>
</dbReference>
<dbReference type="GO" id="GO:0005525">
    <property type="term" value="F:GTP binding"/>
    <property type="evidence" value="ECO:0007669"/>
    <property type="project" value="UniProtKB-UniRule"/>
</dbReference>
<evidence type="ECO:0000256" key="8">
    <source>
        <dbReference type="PROSITE-ProRule" id="PRU01050"/>
    </source>
</evidence>
<gene>
    <name evidence="7" type="primary">era</name>
    <name evidence="12" type="ORF">DS2_08298</name>
</gene>
<keyword evidence="6 7" id="KW-0342">GTP-binding</keyword>
<dbReference type="OrthoDB" id="9805918at2"/>
<keyword evidence="7" id="KW-0699">rRNA-binding</keyword>
<dbReference type="PROSITE" id="PS50823">
    <property type="entry name" value="KH_TYPE_2"/>
    <property type="match status" value="1"/>
</dbReference>
<evidence type="ECO:0000256" key="5">
    <source>
        <dbReference type="ARBA" id="ARBA00022884"/>
    </source>
</evidence>
<dbReference type="Proteomes" id="UP000019276">
    <property type="component" value="Unassembled WGS sequence"/>
</dbReference>
<dbReference type="InterPro" id="IPR015946">
    <property type="entry name" value="KH_dom-like_a/b"/>
</dbReference>
<dbReference type="PRINTS" id="PR00326">
    <property type="entry name" value="GTP1OBG"/>
</dbReference>
<dbReference type="GO" id="GO:0000028">
    <property type="term" value="P:ribosomal small subunit assembly"/>
    <property type="evidence" value="ECO:0007669"/>
    <property type="project" value="TreeGrafter"/>
</dbReference>
<feature type="region of interest" description="G1" evidence="8">
    <location>
        <begin position="17"/>
        <end position="24"/>
    </location>
</feature>
<feature type="region of interest" description="G4" evidence="8">
    <location>
        <begin position="126"/>
        <end position="129"/>
    </location>
</feature>
<feature type="binding site" evidence="7">
    <location>
        <begin position="64"/>
        <end position="68"/>
    </location>
    <ligand>
        <name>GTP</name>
        <dbReference type="ChEBI" id="CHEBI:37565"/>
    </ligand>
</feature>
<sequence>MTLDNLDTYCGFVAIVGRPNVGKSTLINRIVGQKVSITSKKPQTTRHRVLGIHTEGKHQTVYIDTPGLHSDEKRAINRLMNRAAHSSLADVALILFMVEGTHWQEDDELVLKRIKQSGAPCVLLINKVDNVKDKASLLPHLQFLAEQHDFKDIIPVSATKGEHIDTVEKLVKSSLQPCEHYFPEDYFTDRSSRFMLSELIREKVMRNTGDELPYDTAVEIERWQTQTNGVLKVHAAILVSREAQKRIVIGKGGEKIKTIGRDARLDAERMLGCKVYLELFVKVKSGWADDDRALRSLGYGDDFN</sequence>
<dbReference type="InterPro" id="IPR004044">
    <property type="entry name" value="KH_dom_type_2"/>
</dbReference>
<evidence type="ECO:0000256" key="4">
    <source>
        <dbReference type="ARBA" id="ARBA00022741"/>
    </source>
</evidence>
<keyword evidence="7" id="KW-1003">Cell membrane</keyword>
<dbReference type="PANTHER" id="PTHR42698:SF1">
    <property type="entry name" value="GTPASE ERA, MITOCHONDRIAL"/>
    <property type="match status" value="1"/>
</dbReference>
<feature type="binding site" evidence="7">
    <location>
        <begin position="17"/>
        <end position="24"/>
    </location>
    <ligand>
        <name>GTP</name>
        <dbReference type="ChEBI" id="CHEBI:37565"/>
    </ligand>
</feature>
<dbReference type="GO" id="GO:0005886">
    <property type="term" value="C:plasma membrane"/>
    <property type="evidence" value="ECO:0007669"/>
    <property type="project" value="UniProtKB-SubCell"/>
</dbReference>
<evidence type="ECO:0000313" key="13">
    <source>
        <dbReference type="Proteomes" id="UP000019276"/>
    </source>
</evidence>
<dbReference type="SUPFAM" id="SSF52540">
    <property type="entry name" value="P-loop containing nucleoside triphosphate hydrolases"/>
    <property type="match status" value="1"/>
</dbReference>
<dbReference type="InterPro" id="IPR005662">
    <property type="entry name" value="GTPase_Era-like"/>
</dbReference>
<dbReference type="InterPro" id="IPR009019">
    <property type="entry name" value="KH_sf_prok-type"/>
</dbReference>
<reference evidence="12 13" key="1">
    <citation type="journal article" date="2014" name="Genome Announc.">
        <title>Draft Genome Sequence of the Agar-Degrading Bacterium Catenovulum sp. Strain DS-2, Isolated from Intestines of Haliotis diversicolor.</title>
        <authorList>
            <person name="Shan D."/>
            <person name="Li X."/>
            <person name="Gu Z."/>
            <person name="Wei G."/>
            <person name="Gao Z."/>
            <person name="Shao Z."/>
        </authorList>
    </citation>
    <scope>NUCLEOTIDE SEQUENCE [LARGE SCALE GENOMIC DNA]</scope>
    <source>
        <strain evidence="12 13">DS-2</strain>
    </source>
</reference>
<evidence type="ECO:0000259" key="10">
    <source>
        <dbReference type="PROSITE" id="PS50823"/>
    </source>
</evidence>
<comment type="subunit">
    <text evidence="7">Monomer.</text>
</comment>
<keyword evidence="13" id="KW-1185">Reference proteome</keyword>
<dbReference type="eggNOG" id="COG1159">
    <property type="taxonomic scope" value="Bacteria"/>
</dbReference>
<feature type="region of interest" description="G3" evidence="8">
    <location>
        <begin position="64"/>
        <end position="67"/>
    </location>
</feature>
<keyword evidence="7" id="KW-0963">Cytoplasm</keyword>
<dbReference type="NCBIfam" id="NF000908">
    <property type="entry name" value="PRK00089.1"/>
    <property type="match status" value="1"/>
</dbReference>
<feature type="binding site" evidence="7">
    <location>
        <begin position="126"/>
        <end position="129"/>
    </location>
    <ligand>
        <name>GTP</name>
        <dbReference type="ChEBI" id="CHEBI:37565"/>
    </ligand>
</feature>
<dbReference type="STRING" id="1328313.DS2_08298"/>
<dbReference type="Pfam" id="PF07650">
    <property type="entry name" value="KH_2"/>
    <property type="match status" value="1"/>
</dbReference>
<dbReference type="AlphaFoldDB" id="W7QNC6"/>
<dbReference type="NCBIfam" id="TIGR00231">
    <property type="entry name" value="small_GTP"/>
    <property type="match status" value="1"/>
</dbReference>
<comment type="similarity">
    <text evidence="1 7 8 9">Belongs to the TRAFAC class TrmE-Era-EngA-EngB-Septin-like GTPase superfamily. Era GTPase family.</text>
</comment>
<comment type="function">
    <text evidence="7">An essential GTPase that binds both GDP and GTP, with rapid nucleotide exchange. Plays a role in 16S rRNA processing and 30S ribosomal subunit biogenesis and possibly also in cell cycle regulation and energy metabolism.</text>
</comment>
<dbReference type="FunFam" id="3.40.50.300:FF:000094">
    <property type="entry name" value="GTPase Era"/>
    <property type="match status" value="1"/>
</dbReference>
<dbReference type="GO" id="GO:0005829">
    <property type="term" value="C:cytosol"/>
    <property type="evidence" value="ECO:0007669"/>
    <property type="project" value="TreeGrafter"/>
</dbReference>
<dbReference type="GO" id="GO:0003924">
    <property type="term" value="F:GTPase activity"/>
    <property type="evidence" value="ECO:0007669"/>
    <property type="project" value="UniProtKB-UniRule"/>
</dbReference>
<proteinExistence type="inferred from homology"/>
<dbReference type="NCBIfam" id="TIGR00436">
    <property type="entry name" value="era"/>
    <property type="match status" value="1"/>
</dbReference>
<evidence type="ECO:0000256" key="2">
    <source>
        <dbReference type="ARBA" id="ARBA00020484"/>
    </source>
</evidence>
<organism evidence="12 13">
    <name type="scientific">Catenovulum agarivorans DS-2</name>
    <dbReference type="NCBI Taxonomy" id="1328313"/>
    <lineage>
        <taxon>Bacteria</taxon>
        <taxon>Pseudomonadati</taxon>
        <taxon>Pseudomonadota</taxon>
        <taxon>Gammaproteobacteria</taxon>
        <taxon>Alteromonadales</taxon>
        <taxon>Alteromonadaceae</taxon>
        <taxon>Catenovulum</taxon>
    </lineage>
</organism>
<dbReference type="FunFam" id="3.30.300.20:FF:000003">
    <property type="entry name" value="GTPase Era"/>
    <property type="match status" value="1"/>
</dbReference>
<dbReference type="InterPro" id="IPR027417">
    <property type="entry name" value="P-loop_NTPase"/>
</dbReference>
<dbReference type="PROSITE" id="PS51713">
    <property type="entry name" value="G_ERA"/>
    <property type="match status" value="1"/>
</dbReference>
<name>W7QNC6_9ALTE</name>
<feature type="region of interest" description="G5" evidence="8">
    <location>
        <begin position="156"/>
        <end position="158"/>
    </location>
</feature>
<evidence type="ECO:0000256" key="6">
    <source>
        <dbReference type="ARBA" id="ARBA00023134"/>
    </source>
</evidence>
<dbReference type="GO" id="GO:0070181">
    <property type="term" value="F:small ribosomal subunit rRNA binding"/>
    <property type="evidence" value="ECO:0007669"/>
    <property type="project" value="UniProtKB-UniRule"/>
</dbReference>
<feature type="region of interest" description="G2" evidence="8">
    <location>
        <begin position="43"/>
        <end position="47"/>
    </location>
</feature>
<feature type="domain" description="KH type-2" evidence="10">
    <location>
        <begin position="200"/>
        <end position="285"/>
    </location>
</feature>
<comment type="subcellular location">
    <subcellularLocation>
        <location evidence="7">Cytoplasm</location>
    </subcellularLocation>
    <subcellularLocation>
        <location evidence="7">Cell membrane</location>
        <topology evidence="7">Peripheral membrane protein</topology>
    </subcellularLocation>
</comment>
<dbReference type="GO" id="GO:0043024">
    <property type="term" value="F:ribosomal small subunit binding"/>
    <property type="evidence" value="ECO:0007669"/>
    <property type="project" value="TreeGrafter"/>
</dbReference>